<dbReference type="EMBL" id="CP063767">
    <property type="protein sequence ID" value="QOY60556.1"/>
    <property type="molecule type" value="Genomic_DNA"/>
</dbReference>
<reference evidence="1 2" key="1">
    <citation type="submission" date="2020-10" db="EMBL/GenBank/DDBJ databases">
        <title>Olsenella immobilis sp.nov., isolated from the mud in a fermentation cellar used for the production of Chinese strong-flavoured liquor.</title>
        <authorList>
            <person name="Lu L."/>
        </authorList>
    </citation>
    <scope>NUCLEOTIDE SEQUENCE [LARGE SCALE GENOMIC DNA]</scope>
    <source>
        <strain evidence="1 2">LZLJ-2</strain>
    </source>
</reference>
<gene>
    <name evidence="1" type="ORF">INP52_09215</name>
</gene>
<organism evidence="1 2">
    <name type="scientific">Thermophilibacter immobilis</name>
    <dbReference type="NCBI Taxonomy" id="2779519"/>
    <lineage>
        <taxon>Bacteria</taxon>
        <taxon>Bacillati</taxon>
        <taxon>Actinomycetota</taxon>
        <taxon>Coriobacteriia</taxon>
        <taxon>Coriobacteriales</taxon>
        <taxon>Atopobiaceae</taxon>
        <taxon>Thermophilibacter</taxon>
    </lineage>
</organism>
<dbReference type="Proteomes" id="UP000593735">
    <property type="component" value="Chromosome"/>
</dbReference>
<dbReference type="KEGG" id="tio:INP52_09215"/>
<dbReference type="SUPFAM" id="SSF48452">
    <property type="entry name" value="TPR-like"/>
    <property type="match status" value="1"/>
</dbReference>
<dbReference type="AlphaFoldDB" id="A0A7S7RTT8"/>
<protein>
    <submittedName>
        <fullName evidence="1">Response regulator receiver protein</fullName>
    </submittedName>
</protein>
<name>A0A7S7RTT8_9ACTN</name>
<keyword evidence="2" id="KW-1185">Reference proteome</keyword>
<evidence type="ECO:0000313" key="1">
    <source>
        <dbReference type="EMBL" id="QOY60556.1"/>
    </source>
</evidence>
<dbReference type="RefSeq" id="WP_194371126.1">
    <property type="nucleotide sequence ID" value="NZ_CP063767.1"/>
</dbReference>
<dbReference type="InterPro" id="IPR011990">
    <property type="entry name" value="TPR-like_helical_dom_sf"/>
</dbReference>
<sequence>MAHDPKREDYQRLSLRFARELDAGDPVAATRAFASFGRRFAQDRDSLPQSDADRAFHLVVLAAEVIDYELPFATDEAAEKLIQRGKDFLNEALRLDPSCHDALRMRSSSEAPTVDARYRFLAGHVREVRASCEKIRDEARGGLSGERATLAADIALRPYWRWLASMAEEALICGRNHDAIAAAEELLAQDPHDTSDVRFTLAYALAKLEDEEGLSELSRRYASLCPLRPADDAWITLARISLAHKRCDFASAREQLARLLATYPGTGSALIRQSELPDGEFARLRVTPYSEDELILAVSEGIVLLQEGSARSGKGVLGSWIAREVARMDPHATEEALHMGRNEGAQSS</sequence>
<accession>A0A7S7RTT8</accession>
<dbReference type="Gene3D" id="1.25.40.10">
    <property type="entry name" value="Tetratricopeptide repeat domain"/>
    <property type="match status" value="1"/>
</dbReference>
<evidence type="ECO:0000313" key="2">
    <source>
        <dbReference type="Proteomes" id="UP000593735"/>
    </source>
</evidence>
<proteinExistence type="predicted"/>